<accession>A0ABP8R598</accession>
<sequence>MDLVALTSRLTFLRFPVGHVYLWAEPEGLTLVDSGLPGSAPAIADAIRELGHRPEDVRRLVLTHFHEDHVGSAAEIAGWGEVEVVAHRDDVPYIQREQAGPPPDLLDWERPLYEQVTAGLPADPPAPVRVDRPVGDGDVLDFGGGAHVVGAAGHTPGSLGLFLSGSGVLFTGDAVARTPDGEVILGVFNADRAGAAASFARLAAVNAEIACFGHGEPLTEGAADRLRAAANRPDPADAG</sequence>
<organism evidence="2 3">
    <name type="scientific">Actinoallomurus oryzae</name>
    <dbReference type="NCBI Taxonomy" id="502180"/>
    <lineage>
        <taxon>Bacteria</taxon>
        <taxon>Bacillati</taxon>
        <taxon>Actinomycetota</taxon>
        <taxon>Actinomycetes</taxon>
        <taxon>Streptosporangiales</taxon>
        <taxon>Thermomonosporaceae</taxon>
        <taxon>Actinoallomurus</taxon>
    </lineage>
</organism>
<dbReference type="Proteomes" id="UP001500503">
    <property type="component" value="Unassembled WGS sequence"/>
</dbReference>
<dbReference type="SMART" id="SM00849">
    <property type="entry name" value="Lactamase_B"/>
    <property type="match status" value="1"/>
</dbReference>
<evidence type="ECO:0000259" key="1">
    <source>
        <dbReference type="SMART" id="SM00849"/>
    </source>
</evidence>
<reference evidence="3" key="1">
    <citation type="journal article" date="2019" name="Int. J. Syst. Evol. Microbiol.">
        <title>The Global Catalogue of Microorganisms (GCM) 10K type strain sequencing project: providing services to taxonomists for standard genome sequencing and annotation.</title>
        <authorList>
            <consortium name="The Broad Institute Genomics Platform"/>
            <consortium name="The Broad Institute Genome Sequencing Center for Infectious Disease"/>
            <person name="Wu L."/>
            <person name="Ma J."/>
        </authorList>
    </citation>
    <scope>NUCLEOTIDE SEQUENCE [LARGE SCALE GENOMIC DNA]</scope>
    <source>
        <strain evidence="3">JCM 17933</strain>
    </source>
</reference>
<evidence type="ECO:0000313" key="3">
    <source>
        <dbReference type="Proteomes" id="UP001500503"/>
    </source>
</evidence>
<dbReference type="Gene3D" id="3.60.15.10">
    <property type="entry name" value="Ribonuclease Z/Hydroxyacylglutathione hydrolase-like"/>
    <property type="match status" value="1"/>
</dbReference>
<feature type="domain" description="Metallo-beta-lactamase" evidence="1">
    <location>
        <begin position="17"/>
        <end position="214"/>
    </location>
</feature>
<keyword evidence="3" id="KW-1185">Reference proteome</keyword>
<proteinExistence type="predicted"/>
<dbReference type="CDD" id="cd07721">
    <property type="entry name" value="yflN-like_MBL-fold"/>
    <property type="match status" value="1"/>
</dbReference>
<gene>
    <name evidence="2" type="ORF">GCM10023191_092030</name>
</gene>
<dbReference type="InterPro" id="IPR001279">
    <property type="entry name" value="Metallo-B-lactamas"/>
</dbReference>
<dbReference type="InterPro" id="IPR036866">
    <property type="entry name" value="RibonucZ/Hydroxyglut_hydro"/>
</dbReference>
<dbReference type="SUPFAM" id="SSF56281">
    <property type="entry name" value="Metallo-hydrolase/oxidoreductase"/>
    <property type="match status" value="1"/>
</dbReference>
<comment type="caution">
    <text evidence="2">The sequence shown here is derived from an EMBL/GenBank/DDBJ whole genome shotgun (WGS) entry which is preliminary data.</text>
</comment>
<dbReference type="InterPro" id="IPR050855">
    <property type="entry name" value="NDM-1-like"/>
</dbReference>
<name>A0ABP8R598_9ACTN</name>
<dbReference type="RefSeq" id="WP_345474971.1">
    <property type="nucleotide sequence ID" value="NZ_BAABHF010000059.1"/>
</dbReference>
<dbReference type="EMBL" id="BAABHF010000059">
    <property type="protein sequence ID" value="GAA4518221.1"/>
    <property type="molecule type" value="Genomic_DNA"/>
</dbReference>
<dbReference type="PANTHER" id="PTHR42951">
    <property type="entry name" value="METALLO-BETA-LACTAMASE DOMAIN-CONTAINING"/>
    <property type="match status" value="1"/>
</dbReference>
<protein>
    <submittedName>
        <fullName evidence="2">MBL fold metallo-hydrolase</fullName>
    </submittedName>
</protein>
<evidence type="ECO:0000313" key="2">
    <source>
        <dbReference type="EMBL" id="GAA4518221.1"/>
    </source>
</evidence>
<dbReference type="Pfam" id="PF00753">
    <property type="entry name" value="Lactamase_B"/>
    <property type="match status" value="1"/>
</dbReference>
<dbReference type="PANTHER" id="PTHR42951:SF17">
    <property type="entry name" value="METALLO-BETA-LACTAMASE DOMAIN-CONTAINING PROTEIN"/>
    <property type="match status" value="1"/>
</dbReference>